<evidence type="ECO:0000256" key="1">
    <source>
        <dbReference type="SAM" id="MobiDB-lite"/>
    </source>
</evidence>
<feature type="compositionally biased region" description="Basic and acidic residues" evidence="1">
    <location>
        <begin position="69"/>
        <end position="81"/>
    </location>
</feature>
<feature type="region of interest" description="Disordered" evidence="1">
    <location>
        <begin position="1"/>
        <end position="81"/>
    </location>
</feature>
<organism evidence="2">
    <name type="scientific">bioreactor metagenome</name>
    <dbReference type="NCBI Taxonomy" id="1076179"/>
    <lineage>
        <taxon>unclassified sequences</taxon>
        <taxon>metagenomes</taxon>
        <taxon>ecological metagenomes</taxon>
    </lineage>
</organism>
<feature type="region of interest" description="Disordered" evidence="1">
    <location>
        <begin position="155"/>
        <end position="194"/>
    </location>
</feature>
<feature type="compositionally biased region" description="Basic residues" evidence="1">
    <location>
        <begin position="156"/>
        <end position="178"/>
    </location>
</feature>
<accession>A0A644YZE4</accession>
<sequence length="249" mass="29049">MQQKSAPQRAKSANILPGRRGKRKPQRHAQQPEQRKSQRENRAGAKRAEAWNLFRSQRQRPAKTGCRKPAAEPNERRRPVRALDAHIRAVCRGKAAPAARSDKLRLRIRFVNGDHRARMQVRGVQPCQQDCRNAAKDQQGFRPEPTAHYAQQLRLQSRRRKERARAHKHHQRQSRVKKKPFEERKKTRAQELSRRARNVPRGDFRFVLPLYPIHSFCFRLFTGSIAYAPASKPENARLFAEFPPCGHFD</sequence>
<gene>
    <name evidence="2" type="ORF">SDC9_80305</name>
</gene>
<name>A0A644YZE4_9ZZZZ</name>
<feature type="compositionally biased region" description="Basic and acidic residues" evidence="1">
    <location>
        <begin position="33"/>
        <end position="49"/>
    </location>
</feature>
<comment type="caution">
    <text evidence="2">The sequence shown here is derived from an EMBL/GenBank/DDBJ whole genome shotgun (WGS) entry which is preliminary data.</text>
</comment>
<evidence type="ECO:0000313" key="2">
    <source>
        <dbReference type="EMBL" id="MPM33727.1"/>
    </source>
</evidence>
<protein>
    <submittedName>
        <fullName evidence="2">Uncharacterized protein</fullName>
    </submittedName>
</protein>
<dbReference type="AlphaFoldDB" id="A0A644YZE4"/>
<proteinExistence type="predicted"/>
<feature type="compositionally biased region" description="Basic and acidic residues" evidence="1">
    <location>
        <begin position="179"/>
        <end position="194"/>
    </location>
</feature>
<reference evidence="2" key="1">
    <citation type="submission" date="2019-08" db="EMBL/GenBank/DDBJ databases">
        <authorList>
            <person name="Kucharzyk K."/>
            <person name="Murdoch R.W."/>
            <person name="Higgins S."/>
            <person name="Loffler F."/>
        </authorList>
    </citation>
    <scope>NUCLEOTIDE SEQUENCE</scope>
</reference>
<dbReference type="EMBL" id="VSSQ01006744">
    <property type="protein sequence ID" value="MPM33727.1"/>
    <property type="molecule type" value="Genomic_DNA"/>
</dbReference>